<reference evidence="1 2" key="1">
    <citation type="journal article" date="2021" name="Nat. Commun.">
        <title>Genetic determinants of endophytism in the Arabidopsis root mycobiome.</title>
        <authorList>
            <person name="Mesny F."/>
            <person name="Miyauchi S."/>
            <person name="Thiergart T."/>
            <person name="Pickel B."/>
            <person name="Atanasova L."/>
            <person name="Karlsson M."/>
            <person name="Huettel B."/>
            <person name="Barry K.W."/>
            <person name="Haridas S."/>
            <person name="Chen C."/>
            <person name="Bauer D."/>
            <person name="Andreopoulos W."/>
            <person name="Pangilinan J."/>
            <person name="LaButti K."/>
            <person name="Riley R."/>
            <person name="Lipzen A."/>
            <person name="Clum A."/>
            <person name="Drula E."/>
            <person name="Henrissat B."/>
            <person name="Kohler A."/>
            <person name="Grigoriev I.V."/>
            <person name="Martin F.M."/>
            <person name="Hacquard S."/>
        </authorList>
    </citation>
    <scope>NUCLEOTIDE SEQUENCE [LARGE SCALE GENOMIC DNA]</scope>
    <source>
        <strain evidence="1 2">MPI-CAGE-CH-0241</strain>
    </source>
</reference>
<evidence type="ECO:0000313" key="2">
    <source>
        <dbReference type="Proteomes" id="UP000777438"/>
    </source>
</evidence>
<accession>A0A9P8VYC3</accession>
<dbReference type="AlphaFoldDB" id="A0A9P8VYC3"/>
<proteinExistence type="predicted"/>
<evidence type="ECO:0000313" key="1">
    <source>
        <dbReference type="EMBL" id="KAH6883878.1"/>
    </source>
</evidence>
<sequence length="117" mass="13776">MSEGLAFSKHFNAAMEEFSIDSLIHQVQEFERMNQLDTIERLTKENSLLDNLVMAYQKHWSRTMDLLEQTQRALMALQKAFEYCIGEEIAAERDWLAFWGIQRDNIGLERRYAGGWV</sequence>
<organism evidence="1 2">
    <name type="scientific">Thelonectria olida</name>
    <dbReference type="NCBI Taxonomy" id="1576542"/>
    <lineage>
        <taxon>Eukaryota</taxon>
        <taxon>Fungi</taxon>
        <taxon>Dikarya</taxon>
        <taxon>Ascomycota</taxon>
        <taxon>Pezizomycotina</taxon>
        <taxon>Sordariomycetes</taxon>
        <taxon>Hypocreomycetidae</taxon>
        <taxon>Hypocreales</taxon>
        <taxon>Nectriaceae</taxon>
        <taxon>Thelonectria</taxon>
    </lineage>
</organism>
<keyword evidence="2" id="KW-1185">Reference proteome</keyword>
<protein>
    <submittedName>
        <fullName evidence="1">Uncharacterized protein</fullName>
    </submittedName>
</protein>
<dbReference type="OrthoDB" id="3434684at2759"/>
<dbReference type="EMBL" id="JAGPYM010000022">
    <property type="protein sequence ID" value="KAH6883878.1"/>
    <property type="molecule type" value="Genomic_DNA"/>
</dbReference>
<gene>
    <name evidence="1" type="ORF">B0T10DRAFT_463242</name>
</gene>
<comment type="caution">
    <text evidence="1">The sequence shown here is derived from an EMBL/GenBank/DDBJ whole genome shotgun (WGS) entry which is preliminary data.</text>
</comment>
<name>A0A9P8VYC3_9HYPO</name>
<dbReference type="Proteomes" id="UP000777438">
    <property type="component" value="Unassembled WGS sequence"/>
</dbReference>